<evidence type="ECO:0000256" key="2">
    <source>
        <dbReference type="ARBA" id="ARBA00022670"/>
    </source>
</evidence>
<evidence type="ECO:0000256" key="1">
    <source>
        <dbReference type="ARBA" id="ARBA00010541"/>
    </source>
</evidence>
<dbReference type="Pfam" id="PF13180">
    <property type="entry name" value="PDZ_2"/>
    <property type="match status" value="1"/>
</dbReference>
<comment type="similarity">
    <text evidence="1">Belongs to the peptidase S1C family.</text>
</comment>
<dbReference type="AlphaFoldDB" id="A0A8E6B7B9"/>
<dbReference type="SUPFAM" id="SSF50156">
    <property type="entry name" value="PDZ domain-like"/>
    <property type="match status" value="1"/>
</dbReference>
<keyword evidence="3" id="KW-0378">Hydrolase</keyword>
<dbReference type="Pfam" id="PF13365">
    <property type="entry name" value="Trypsin_2"/>
    <property type="match status" value="1"/>
</dbReference>
<dbReference type="Proteomes" id="UP000676194">
    <property type="component" value="Chromosome"/>
</dbReference>
<dbReference type="PROSITE" id="PS50106">
    <property type="entry name" value="PDZ"/>
    <property type="match status" value="1"/>
</dbReference>
<dbReference type="GO" id="GO:0004252">
    <property type="term" value="F:serine-type endopeptidase activity"/>
    <property type="evidence" value="ECO:0007669"/>
    <property type="project" value="InterPro"/>
</dbReference>
<organism evidence="6 7">
    <name type="scientific">Telmatocola sphagniphila</name>
    <dbReference type="NCBI Taxonomy" id="1123043"/>
    <lineage>
        <taxon>Bacteria</taxon>
        <taxon>Pseudomonadati</taxon>
        <taxon>Planctomycetota</taxon>
        <taxon>Planctomycetia</taxon>
        <taxon>Gemmatales</taxon>
        <taxon>Gemmataceae</taxon>
    </lineage>
</organism>
<dbReference type="SMART" id="SM00228">
    <property type="entry name" value="PDZ"/>
    <property type="match status" value="1"/>
</dbReference>
<proteinExistence type="inferred from homology"/>
<evidence type="ECO:0000313" key="7">
    <source>
        <dbReference type="Proteomes" id="UP000676194"/>
    </source>
</evidence>
<feature type="domain" description="PDZ" evidence="5">
    <location>
        <begin position="252"/>
        <end position="336"/>
    </location>
</feature>
<protein>
    <submittedName>
        <fullName evidence="6">Trypsin-like peptidase domain-containing protein</fullName>
    </submittedName>
</protein>
<keyword evidence="4" id="KW-0732">Signal</keyword>
<gene>
    <name evidence="6" type="ORF">KIH39_03935</name>
</gene>
<dbReference type="InterPro" id="IPR036034">
    <property type="entry name" value="PDZ_sf"/>
</dbReference>
<sequence length="356" mass="38155">MRKISHFGFFSALLMTGAFAGYSFHNHNQLQADSRNVASYPKELTSYRDIVKRCLPAVVSIEPLRKVRTSNGVTNQVTGVGSGVIVDSRGVILTNYHVVDGADSLAVLLSDGKRFVTTDIRGDRKTDLAVVKIHPDQPLPSLSFANSDEMEVGDRVLAIGAPYGLAGSVTHGIISAKSRNLKMNLYEDFIQTDAAVNPGNSGGPLINMEGKIIGINSAIKSKSGGFQGISMSISSNIAKQIMETLLRDGIVKRGYLGIGILDIDEQLAKQLGRKSNSGVVISRIYEDTPAAKAGLKVGDIITRIDEKSINTGDEFTKTIALLAAGKTSDLAIIRDGKPVNLRVLIEEQPATFGLKD</sequence>
<dbReference type="RefSeq" id="WP_213497966.1">
    <property type="nucleotide sequence ID" value="NZ_CP074694.1"/>
</dbReference>
<evidence type="ECO:0000256" key="3">
    <source>
        <dbReference type="ARBA" id="ARBA00022801"/>
    </source>
</evidence>
<keyword evidence="7" id="KW-1185">Reference proteome</keyword>
<dbReference type="SUPFAM" id="SSF50494">
    <property type="entry name" value="Trypsin-like serine proteases"/>
    <property type="match status" value="1"/>
</dbReference>
<reference evidence="6" key="1">
    <citation type="submission" date="2021-05" db="EMBL/GenBank/DDBJ databases">
        <title>Complete genome sequence of the cellulolytic planctomycete Telmatocola sphagniphila SP2T and characterization of the first cellulase from planctomycetes.</title>
        <authorList>
            <person name="Rakitin A.L."/>
            <person name="Beletsky A.V."/>
            <person name="Naumoff D.G."/>
            <person name="Kulichevskaya I.S."/>
            <person name="Mardanov A.V."/>
            <person name="Ravin N.V."/>
            <person name="Dedysh S.N."/>
        </authorList>
    </citation>
    <scope>NUCLEOTIDE SEQUENCE</scope>
    <source>
        <strain evidence="6">SP2T</strain>
    </source>
</reference>
<feature type="signal peptide" evidence="4">
    <location>
        <begin position="1"/>
        <end position="20"/>
    </location>
</feature>
<dbReference type="InterPro" id="IPR001478">
    <property type="entry name" value="PDZ"/>
</dbReference>
<dbReference type="Gene3D" id="2.40.10.120">
    <property type="match status" value="1"/>
</dbReference>
<dbReference type="PANTHER" id="PTHR22939">
    <property type="entry name" value="SERINE PROTEASE FAMILY S1C HTRA-RELATED"/>
    <property type="match status" value="1"/>
</dbReference>
<dbReference type="InterPro" id="IPR009003">
    <property type="entry name" value="Peptidase_S1_PA"/>
</dbReference>
<name>A0A8E6B7B9_9BACT</name>
<dbReference type="KEGG" id="tsph:KIH39_03935"/>
<evidence type="ECO:0000259" key="5">
    <source>
        <dbReference type="PROSITE" id="PS50106"/>
    </source>
</evidence>
<accession>A0A8E6B7B9</accession>
<keyword evidence="2" id="KW-0645">Protease</keyword>
<dbReference type="PANTHER" id="PTHR22939:SF129">
    <property type="entry name" value="SERINE PROTEASE HTRA2, MITOCHONDRIAL"/>
    <property type="match status" value="1"/>
</dbReference>
<evidence type="ECO:0000256" key="4">
    <source>
        <dbReference type="SAM" id="SignalP"/>
    </source>
</evidence>
<dbReference type="PRINTS" id="PR00834">
    <property type="entry name" value="PROTEASES2C"/>
</dbReference>
<evidence type="ECO:0000313" key="6">
    <source>
        <dbReference type="EMBL" id="QVL33076.1"/>
    </source>
</evidence>
<dbReference type="GO" id="GO:0006508">
    <property type="term" value="P:proteolysis"/>
    <property type="evidence" value="ECO:0007669"/>
    <property type="project" value="UniProtKB-KW"/>
</dbReference>
<dbReference type="EMBL" id="CP074694">
    <property type="protein sequence ID" value="QVL33076.1"/>
    <property type="molecule type" value="Genomic_DNA"/>
</dbReference>
<dbReference type="Gene3D" id="2.30.42.10">
    <property type="match status" value="1"/>
</dbReference>
<dbReference type="InterPro" id="IPR001940">
    <property type="entry name" value="Peptidase_S1C"/>
</dbReference>
<feature type="chain" id="PRO_5035002037" evidence="4">
    <location>
        <begin position="21"/>
        <end position="356"/>
    </location>
</feature>